<keyword evidence="1" id="KW-1133">Transmembrane helix</keyword>
<dbReference type="GO" id="GO:0045273">
    <property type="term" value="C:respiratory chain complex II (succinate dehydrogenase)"/>
    <property type="evidence" value="ECO:0007669"/>
    <property type="project" value="InterPro"/>
</dbReference>
<evidence type="ECO:0000256" key="1">
    <source>
        <dbReference type="SAM" id="Phobius"/>
    </source>
</evidence>
<keyword evidence="3" id="KW-1185">Reference proteome</keyword>
<evidence type="ECO:0000313" key="2">
    <source>
        <dbReference type="EMBL" id="PKU71622.1"/>
    </source>
</evidence>
<dbReference type="InterPro" id="IPR034574">
    <property type="entry name" value="SDH6"/>
</dbReference>
<protein>
    <recommendedName>
        <fullName evidence="4">Succinate dehydrogenase subunit 6, mitochondrial</fullName>
    </recommendedName>
</protein>
<proteinExistence type="predicted"/>
<keyword evidence="1" id="KW-0812">Transmembrane</keyword>
<dbReference type="EMBL" id="KZ502877">
    <property type="protein sequence ID" value="PKU71622.1"/>
    <property type="molecule type" value="Genomic_DNA"/>
</dbReference>
<dbReference type="PANTHER" id="PTHR36708:SF1">
    <property type="entry name" value="SUCCINATE DEHYDROGENASE SUBUNIT 6, MITOCHONDRIAL"/>
    <property type="match status" value="1"/>
</dbReference>
<evidence type="ECO:0000313" key="3">
    <source>
        <dbReference type="Proteomes" id="UP000233837"/>
    </source>
</evidence>
<sequence>MAESSNPLGFLGRHFEEVKEHWRKNFAFLDYYKKTLGWEKPPPKWIDADVEEFISSDRVYGPQLKALRESRKYAIAGAFLGAVHLGGISFKYSKSPHVSAAGVILATGFGALCGGVFGAEVAEHVKQLYKVDKQGANLRFLYWWEDKTKGHELLGLSYFENEHVGRFVQKKSSCHGIPRRN</sequence>
<feature type="transmembrane region" description="Helical" evidence="1">
    <location>
        <begin position="73"/>
        <end position="92"/>
    </location>
</feature>
<reference evidence="2 3" key="1">
    <citation type="journal article" date="2016" name="Sci. Rep.">
        <title>The Dendrobium catenatum Lindl. genome sequence provides insights into polysaccharide synthase, floral development and adaptive evolution.</title>
        <authorList>
            <person name="Zhang G.Q."/>
            <person name="Xu Q."/>
            <person name="Bian C."/>
            <person name="Tsai W.C."/>
            <person name="Yeh C.M."/>
            <person name="Liu K.W."/>
            <person name="Yoshida K."/>
            <person name="Zhang L.S."/>
            <person name="Chang S.B."/>
            <person name="Chen F."/>
            <person name="Shi Y."/>
            <person name="Su Y.Y."/>
            <person name="Zhang Y.Q."/>
            <person name="Chen L.J."/>
            <person name="Yin Y."/>
            <person name="Lin M."/>
            <person name="Huang H."/>
            <person name="Deng H."/>
            <person name="Wang Z.W."/>
            <person name="Zhu S.L."/>
            <person name="Zhao X."/>
            <person name="Deng C."/>
            <person name="Niu S.C."/>
            <person name="Huang J."/>
            <person name="Wang M."/>
            <person name="Liu G.H."/>
            <person name="Yang H.J."/>
            <person name="Xiao X.J."/>
            <person name="Hsiao Y.Y."/>
            <person name="Wu W.L."/>
            <person name="Chen Y.Y."/>
            <person name="Mitsuda N."/>
            <person name="Ohme-Takagi M."/>
            <person name="Luo Y.B."/>
            <person name="Van de Peer Y."/>
            <person name="Liu Z.J."/>
        </authorList>
    </citation>
    <scope>NUCLEOTIDE SEQUENCE [LARGE SCALE GENOMIC DNA]</scope>
    <source>
        <tissue evidence="2">The whole plant</tissue>
    </source>
</reference>
<evidence type="ECO:0008006" key="4">
    <source>
        <dbReference type="Google" id="ProtNLM"/>
    </source>
</evidence>
<reference evidence="2 3" key="2">
    <citation type="journal article" date="2017" name="Nature">
        <title>The Apostasia genome and the evolution of orchids.</title>
        <authorList>
            <person name="Zhang G.Q."/>
            <person name="Liu K.W."/>
            <person name="Li Z."/>
            <person name="Lohaus R."/>
            <person name="Hsiao Y.Y."/>
            <person name="Niu S.C."/>
            <person name="Wang J.Y."/>
            <person name="Lin Y.C."/>
            <person name="Xu Q."/>
            <person name="Chen L.J."/>
            <person name="Yoshida K."/>
            <person name="Fujiwara S."/>
            <person name="Wang Z.W."/>
            <person name="Zhang Y.Q."/>
            <person name="Mitsuda N."/>
            <person name="Wang M."/>
            <person name="Liu G.H."/>
            <person name="Pecoraro L."/>
            <person name="Huang H.X."/>
            <person name="Xiao X.J."/>
            <person name="Lin M."/>
            <person name="Wu X.Y."/>
            <person name="Wu W.L."/>
            <person name="Chen Y.Y."/>
            <person name="Chang S.B."/>
            <person name="Sakamoto S."/>
            <person name="Ohme-Takagi M."/>
            <person name="Yagi M."/>
            <person name="Zeng S.J."/>
            <person name="Shen C.Y."/>
            <person name="Yeh C.M."/>
            <person name="Luo Y.B."/>
            <person name="Tsai W.C."/>
            <person name="Van de Peer Y."/>
            <person name="Liu Z.J."/>
        </authorList>
    </citation>
    <scope>NUCLEOTIDE SEQUENCE [LARGE SCALE GENOMIC DNA]</scope>
    <source>
        <tissue evidence="2">The whole plant</tissue>
    </source>
</reference>
<dbReference type="AlphaFoldDB" id="A0A2I0W7J4"/>
<keyword evidence="1" id="KW-0472">Membrane</keyword>
<name>A0A2I0W7J4_9ASPA</name>
<accession>A0A2I0W7J4</accession>
<gene>
    <name evidence="2" type="ORF">MA16_Dca004464</name>
</gene>
<feature type="transmembrane region" description="Helical" evidence="1">
    <location>
        <begin position="98"/>
        <end position="119"/>
    </location>
</feature>
<organism evidence="2 3">
    <name type="scientific">Dendrobium catenatum</name>
    <dbReference type="NCBI Taxonomy" id="906689"/>
    <lineage>
        <taxon>Eukaryota</taxon>
        <taxon>Viridiplantae</taxon>
        <taxon>Streptophyta</taxon>
        <taxon>Embryophyta</taxon>
        <taxon>Tracheophyta</taxon>
        <taxon>Spermatophyta</taxon>
        <taxon>Magnoliopsida</taxon>
        <taxon>Liliopsida</taxon>
        <taxon>Asparagales</taxon>
        <taxon>Orchidaceae</taxon>
        <taxon>Epidendroideae</taxon>
        <taxon>Malaxideae</taxon>
        <taxon>Dendrobiinae</taxon>
        <taxon>Dendrobium</taxon>
    </lineage>
</organism>
<dbReference type="STRING" id="906689.A0A2I0W7J4"/>
<dbReference type="PANTHER" id="PTHR36708">
    <property type="entry name" value="SUCCINATE DEHYDROGENASE SUBUNIT 6, MITOCHONDRIAL"/>
    <property type="match status" value="1"/>
</dbReference>
<dbReference type="Proteomes" id="UP000233837">
    <property type="component" value="Unassembled WGS sequence"/>
</dbReference>